<protein>
    <submittedName>
        <fullName evidence="3">DNRLRE domain-containing protein</fullName>
    </submittedName>
</protein>
<organism evidence="3 4">
    <name type="scientific">Nonomuraea spiralis</name>
    <dbReference type="NCBI Taxonomy" id="46182"/>
    <lineage>
        <taxon>Bacteria</taxon>
        <taxon>Bacillati</taxon>
        <taxon>Actinomycetota</taxon>
        <taxon>Actinomycetes</taxon>
        <taxon>Streptosporangiales</taxon>
        <taxon>Streptosporangiaceae</taxon>
        <taxon>Nonomuraea</taxon>
    </lineage>
</organism>
<dbReference type="InterPro" id="IPR013783">
    <property type="entry name" value="Ig-like_fold"/>
</dbReference>
<comment type="caution">
    <text evidence="3">The sequence shown here is derived from an EMBL/GenBank/DDBJ whole genome shotgun (WGS) entry which is preliminary data.</text>
</comment>
<dbReference type="NCBIfam" id="NF033679">
    <property type="entry name" value="DNRLRE_dom"/>
    <property type="match status" value="1"/>
</dbReference>
<feature type="compositionally biased region" description="Basic and acidic residues" evidence="1">
    <location>
        <begin position="843"/>
        <end position="853"/>
    </location>
</feature>
<feature type="region of interest" description="Disordered" evidence="1">
    <location>
        <begin position="834"/>
        <end position="857"/>
    </location>
</feature>
<dbReference type="EMBL" id="JBHMEI010000053">
    <property type="protein sequence ID" value="MFB9207439.1"/>
    <property type="molecule type" value="Genomic_DNA"/>
</dbReference>
<name>A0ABV5ISA5_9ACTN</name>
<evidence type="ECO:0000313" key="4">
    <source>
        <dbReference type="Proteomes" id="UP001589647"/>
    </source>
</evidence>
<feature type="chain" id="PRO_5046437102" evidence="2">
    <location>
        <begin position="40"/>
        <end position="1069"/>
    </location>
</feature>
<evidence type="ECO:0000313" key="3">
    <source>
        <dbReference type="EMBL" id="MFB9207439.1"/>
    </source>
</evidence>
<dbReference type="InterPro" id="IPR028994">
    <property type="entry name" value="Integrin_alpha_N"/>
</dbReference>
<sequence>MIDKLRAVARTGGPPPSARRAGTLVLAAALLLTATPALPAALAETPPAPAATPEGTALAKARTSGKPVEVTTARTETADVLANPDGTLTLREHLRPVRARVDGAWRPVDDTLRRNPDGTISPRATTFPMTFSGGGAGPLASLVKDGKTLSLTWPSRLPAPVLDGDTATYADVLPGVDLKIIAESDSFVHHLIVKDRAAAADPRLRTLRLGIRGTGLNVTATAEGGITAADGGGTPVFSAPVPRMWDSSHSAAAAKGLDASSAAEAAGAHEDGPVRNAPMKAVVEPGAGGGTLRITPDQALLDDPATVYPVVIDPIFSGGYKNHWANAVKKASSSGVANTVYYDGGNRVGSENPPVARVGHETDTGLTARAYFEMNINGLQGARIISATFNVFNVSSWSCSARAVDLGWTGGIGNWVTWNNQPGWIRTLQTKSFAHGWGSCGSAGEDFADGAVAGAVQEAANNGQSNITFGLRAQNESDAYGWKKFRVDGTNPVLQVTYNRAPRLVSKTAFQGPWNNNSSDRAIPCSATNPSWEVVGNTDVTLTATGSDPDGENLNVAFGLWFHNGPAVRSDNRTVASGSTATVTVPADQLQDGGYYWWYASVSDGVDGDWSTNSCPFTVDKTAPTKPVVTSADGRRIDVGEVPARYTRKVTLTSSDAHLDGFCYRLNLPLSVGGGKCGGGTYVKAGPDGSATVEIYPHRWPNNRLHAAAIDVAGNVSPYDGSPSQSASNTTLIVTAPPVFVADPDGTVSGDRDGDLTGDGRPDILATNNSGTLRLYAGRGDGTTDGGTDVAYSGFGGALLAHRGDFVGPEDGMGKDGYEDIFVRSTSGRLSLYPNEGTGWPSHEGRRELRHPGGGDWSAATRIIAPGNIDGRPGADLIVVEGGRLNLYTGTVAGPLATAANGELAAPRVLDVPSGGAGSAPISLDGYDAFTPGDVIADADGDGSPDPQNAADVVLRRRDSGAVTLYPGSFTDSGEYVLGEGRAYGTETWPAAGYPWIAAPGDLQGTVADVDGVKTFRPAPGKEGPDFWVAAQTAALSDGLYLYPGSPAGREPAVNVGGPGWTGWITGIS</sequence>
<feature type="region of interest" description="Disordered" evidence="1">
    <location>
        <begin position="43"/>
        <end position="69"/>
    </location>
</feature>
<reference evidence="3 4" key="1">
    <citation type="submission" date="2024-09" db="EMBL/GenBank/DDBJ databases">
        <authorList>
            <person name="Sun Q."/>
            <person name="Mori K."/>
        </authorList>
    </citation>
    <scope>NUCLEOTIDE SEQUENCE [LARGE SCALE GENOMIC DNA]</scope>
    <source>
        <strain evidence="3 4">CCM 3426</strain>
    </source>
</reference>
<keyword evidence="4" id="KW-1185">Reference proteome</keyword>
<proteinExistence type="predicted"/>
<gene>
    <name evidence="3" type="ORF">ACFFV7_40065</name>
</gene>
<dbReference type="Gene3D" id="2.60.40.10">
    <property type="entry name" value="Immunoglobulins"/>
    <property type="match status" value="1"/>
</dbReference>
<evidence type="ECO:0000256" key="2">
    <source>
        <dbReference type="SAM" id="SignalP"/>
    </source>
</evidence>
<dbReference type="RefSeq" id="WP_189653681.1">
    <property type="nucleotide sequence ID" value="NZ_BMRC01000046.1"/>
</dbReference>
<dbReference type="Proteomes" id="UP001589647">
    <property type="component" value="Unassembled WGS sequence"/>
</dbReference>
<feature type="compositionally biased region" description="Basic and acidic residues" evidence="1">
    <location>
        <begin position="750"/>
        <end position="762"/>
    </location>
</feature>
<feature type="signal peptide" evidence="2">
    <location>
        <begin position="1"/>
        <end position="39"/>
    </location>
</feature>
<evidence type="ECO:0000256" key="1">
    <source>
        <dbReference type="SAM" id="MobiDB-lite"/>
    </source>
</evidence>
<accession>A0ABV5ISA5</accession>
<keyword evidence="2" id="KW-0732">Signal</keyword>
<feature type="region of interest" description="Disordered" evidence="1">
    <location>
        <begin position="743"/>
        <end position="762"/>
    </location>
</feature>
<dbReference type="SUPFAM" id="SSF69318">
    <property type="entry name" value="Integrin alpha N-terminal domain"/>
    <property type="match status" value="1"/>
</dbReference>
<feature type="compositionally biased region" description="Low complexity" evidence="1">
    <location>
        <begin position="43"/>
        <end position="59"/>
    </location>
</feature>